<dbReference type="RefSeq" id="WP_188230455.1">
    <property type="nucleotide sequence ID" value="NZ_JACVXB010000004.1"/>
</dbReference>
<accession>A0A8J6Q2U6</accession>
<organism evidence="1 2">
    <name type="scientific">Aestuariibaculum sediminum</name>
    <dbReference type="NCBI Taxonomy" id="2770637"/>
    <lineage>
        <taxon>Bacteria</taxon>
        <taxon>Pseudomonadati</taxon>
        <taxon>Bacteroidota</taxon>
        <taxon>Flavobacteriia</taxon>
        <taxon>Flavobacteriales</taxon>
        <taxon>Flavobacteriaceae</taxon>
    </lineage>
</organism>
<evidence type="ECO:0000313" key="1">
    <source>
        <dbReference type="EMBL" id="MBD0832669.1"/>
    </source>
</evidence>
<dbReference type="EMBL" id="JACVXB010000004">
    <property type="protein sequence ID" value="MBD0832669.1"/>
    <property type="molecule type" value="Genomic_DNA"/>
</dbReference>
<name>A0A8J6Q2U6_9FLAO</name>
<evidence type="ECO:0000313" key="2">
    <source>
        <dbReference type="Proteomes" id="UP000600588"/>
    </source>
</evidence>
<keyword evidence="2" id="KW-1185">Reference proteome</keyword>
<gene>
    <name evidence="1" type="ORF">ICJ83_11045</name>
</gene>
<reference evidence="1 2" key="1">
    <citation type="submission" date="2020-09" db="EMBL/GenBank/DDBJ databases">
        <title>TT11 complete genome.</title>
        <authorList>
            <person name="Wu Z."/>
        </authorList>
    </citation>
    <scope>NUCLEOTIDE SEQUENCE [LARGE SCALE GENOMIC DNA]</scope>
    <source>
        <strain evidence="1 2">TT11</strain>
    </source>
</reference>
<dbReference type="Proteomes" id="UP000600588">
    <property type="component" value="Unassembled WGS sequence"/>
</dbReference>
<protein>
    <submittedName>
        <fullName evidence="1">Uncharacterized protein</fullName>
    </submittedName>
</protein>
<comment type="caution">
    <text evidence="1">The sequence shown here is derived from an EMBL/GenBank/DDBJ whole genome shotgun (WGS) entry which is preliminary data.</text>
</comment>
<sequence length="47" mass="5513">MLYTKETLEETKRDYSYLHVESTSTVNRKRKIKIKGRVSLSGKPKVN</sequence>
<proteinExistence type="predicted"/>
<dbReference type="AlphaFoldDB" id="A0A8J6Q2U6"/>